<keyword evidence="4" id="KW-1185">Reference proteome</keyword>
<dbReference type="GO" id="GO:0005856">
    <property type="term" value="C:cytoskeleton"/>
    <property type="evidence" value="ECO:0007669"/>
    <property type="project" value="TreeGrafter"/>
</dbReference>
<feature type="region of interest" description="Disordered" evidence="1">
    <location>
        <begin position="1"/>
        <end position="56"/>
    </location>
</feature>
<dbReference type="InterPro" id="IPR001303">
    <property type="entry name" value="Aldolase_II/adducin_N"/>
</dbReference>
<comment type="caution">
    <text evidence="3">The sequence shown here is derived from an EMBL/GenBank/DDBJ whole genome shotgun (WGS) entry which is preliminary data.</text>
</comment>
<name>A0AB34G293_9HYPO</name>
<dbReference type="PANTHER" id="PTHR10672:SF41">
    <property type="entry name" value="CLASS II ALDOLASE_ADDUCIN DOMAIN PROTEIN (AFU_ORTHOLOGUE AFUA_3G01330)"/>
    <property type="match status" value="1"/>
</dbReference>
<organism evidence="3 4">
    <name type="scientific">Purpureocillium lavendulum</name>
    <dbReference type="NCBI Taxonomy" id="1247861"/>
    <lineage>
        <taxon>Eukaryota</taxon>
        <taxon>Fungi</taxon>
        <taxon>Dikarya</taxon>
        <taxon>Ascomycota</taxon>
        <taxon>Pezizomycotina</taxon>
        <taxon>Sordariomycetes</taxon>
        <taxon>Hypocreomycetidae</taxon>
        <taxon>Hypocreales</taxon>
        <taxon>Ophiocordycipitaceae</taxon>
        <taxon>Purpureocillium</taxon>
    </lineage>
</organism>
<evidence type="ECO:0000256" key="1">
    <source>
        <dbReference type="SAM" id="MobiDB-lite"/>
    </source>
</evidence>
<dbReference type="NCBIfam" id="NF004855">
    <property type="entry name" value="PRK06208.1"/>
    <property type="match status" value="1"/>
</dbReference>
<dbReference type="SMART" id="SM01007">
    <property type="entry name" value="Aldolase_II"/>
    <property type="match status" value="1"/>
</dbReference>
<dbReference type="InterPro" id="IPR036409">
    <property type="entry name" value="Aldolase_II/adducin_N_sf"/>
</dbReference>
<dbReference type="Proteomes" id="UP001163105">
    <property type="component" value="Unassembled WGS sequence"/>
</dbReference>
<protein>
    <submittedName>
        <fullName evidence="3">Meiotically up-regulated 14 protein</fullName>
    </submittedName>
</protein>
<reference evidence="3" key="1">
    <citation type="submission" date="2023-01" db="EMBL/GenBank/DDBJ databases">
        <title>The growth and conidiation of Purpureocillium lavendulum are regulated by nitrogen source and histone H3K14 acetylation.</title>
        <authorList>
            <person name="Tang P."/>
            <person name="Han J."/>
            <person name="Zhang C."/>
            <person name="Tang P."/>
            <person name="Qi F."/>
            <person name="Zhang K."/>
            <person name="Liang L."/>
        </authorList>
    </citation>
    <scope>NUCLEOTIDE SEQUENCE</scope>
    <source>
        <strain evidence="3">YMF1.00683</strain>
    </source>
</reference>
<feature type="domain" description="Class II aldolase/adducin N-terminal" evidence="2">
    <location>
        <begin position="74"/>
        <end position="256"/>
    </location>
</feature>
<proteinExistence type="predicted"/>
<dbReference type="GO" id="GO:0051015">
    <property type="term" value="F:actin filament binding"/>
    <property type="evidence" value="ECO:0007669"/>
    <property type="project" value="TreeGrafter"/>
</dbReference>
<dbReference type="FunFam" id="3.40.225.10:FF:000009">
    <property type="entry name" value="Class II aldolase/adducin N-terminal"/>
    <property type="match status" value="1"/>
</dbReference>
<dbReference type="AlphaFoldDB" id="A0AB34G293"/>
<dbReference type="SUPFAM" id="SSF53639">
    <property type="entry name" value="AraD/HMP-PK domain-like"/>
    <property type="match status" value="1"/>
</dbReference>
<dbReference type="EMBL" id="JAQHRD010000002">
    <property type="protein sequence ID" value="KAJ6445158.1"/>
    <property type="molecule type" value="Genomic_DNA"/>
</dbReference>
<dbReference type="Gene3D" id="3.40.225.10">
    <property type="entry name" value="Class II aldolase/adducin N-terminal domain"/>
    <property type="match status" value="1"/>
</dbReference>
<evidence type="ECO:0000313" key="4">
    <source>
        <dbReference type="Proteomes" id="UP001163105"/>
    </source>
</evidence>
<sequence>MSATNAMTTTVTETRSPQPPQSAGAVHAANAPGPQAAGAGNTVASQHGAPAKLQKFPKPPVFSDKFEEREYLKGRLALAFRLFASNGYEEGVAGHITLRDPVKPGHFWVNPFGVPFGHIRKSDLILVDSDGNVVDGGANRLLNVAAYMIHSAVHEARPDVLCAAHCHSLYGRTFSTLGREIDIITQDSCAFYKDHSVYTSFKGVVLAKEEGLNIASALGKNKAVILQNHGLLTVGQTIEGCIFWFNTLESCCKTQLLADAAAAGRGGRPIEIDDEDAEFTFKTIGTPQAGWFAGQPPFAVLERQFGSEVFQ</sequence>
<gene>
    <name evidence="3" type="ORF">O9K51_03562</name>
</gene>
<feature type="compositionally biased region" description="Low complexity" evidence="1">
    <location>
        <begin position="1"/>
        <end position="14"/>
    </location>
</feature>
<evidence type="ECO:0000259" key="2">
    <source>
        <dbReference type="SMART" id="SM01007"/>
    </source>
</evidence>
<feature type="compositionally biased region" description="Low complexity" evidence="1">
    <location>
        <begin position="28"/>
        <end position="41"/>
    </location>
</feature>
<dbReference type="PANTHER" id="PTHR10672">
    <property type="entry name" value="ADDUCIN"/>
    <property type="match status" value="1"/>
</dbReference>
<accession>A0AB34G293</accession>
<evidence type="ECO:0000313" key="3">
    <source>
        <dbReference type="EMBL" id="KAJ6445158.1"/>
    </source>
</evidence>
<dbReference type="InterPro" id="IPR051017">
    <property type="entry name" value="Aldolase-II_Adducin_sf"/>
</dbReference>
<dbReference type="Pfam" id="PF00596">
    <property type="entry name" value="Aldolase_II"/>
    <property type="match status" value="1"/>
</dbReference>